<dbReference type="Proteomes" id="UP000051861">
    <property type="component" value="Unassembled WGS sequence"/>
</dbReference>
<evidence type="ECO:0000313" key="2">
    <source>
        <dbReference type="Proteomes" id="UP000051861"/>
    </source>
</evidence>
<name>A0A0S7Y4P0_UNCSA</name>
<protein>
    <submittedName>
        <fullName evidence="1">Uncharacterized protein</fullName>
    </submittedName>
</protein>
<dbReference type="InterPro" id="IPR013785">
    <property type="entry name" value="Aldolase_TIM"/>
</dbReference>
<sequence>MNSQWITRVFLVFELFWGAGLLAEAAQSNDSLYLQNEKIKAEFNSRGLVSSYDIALDKTVRFTNDNFSITVDEQKIDSETLSAAVVKDQPYQLSYNFEAAPYLVKAVYELKPGWRFISKQLFLSRADGADYRVNEVEVFRAGLANQIFNEHRLRGGSYGALLRLADEDAAKSNKPRYGIFLVIQNPFMRWKLEEQEISMVYRPDMDWKSEYGHFASDRACIGTYELSGTCFPARALPEWKYVCQPEKFGADGPMLDMAEIDAITQCVRAFVLIHPKKSLRVHVPWCENDYQIDVGTAKGVEEYKRIIDQAADLGCEYLLYTPGNSKLSSIKDNTDAWGWENILWLGLGQKIRKDQWQPEKDAVPACLQEMLDYAKAKDIRFMAYVYPSLGFMQNPEWTKWAGDKVGGYLGADTGVRSFQDWLVEKLVAFHKRTGAGGYSFDYWWLGYDNASSKYAQWYGCRRILENLRKQIPDIVIDGRQSYHWFGPWTWLAGSYPHPTASDEQPGSFVAFPDLHTDRISANRQRFTAWWYRMEQFCPPEVMPGFITHQTHRVDAKGVYRRDRFRPRDWDYLAWKYSLISSIATAPFNHVVDMIPARDMDEFKNFPEQDKKWFRHWLNWTDKNIEYMYHIRPIIGQPMVGRVDGSSAIVNNRGFVFLFNPNYRKLNAEFTLDKSIGLKTGKNFVLEELYPQPGKLIGHTSKAIWNYGDKVALPMGGAQTVVLEINAAPKVITELILFNCPGKATIKSNRLELTGVSGEIGSGADLLVLVPKNQKVETVSVNGNKVDFTQNGDVVSAKIRFAGTYFGQCQQIGSYDPNFTGGTFKGTFEIPARIFKQLQQRKEKWPIPYTEDDLLAPWLGSWRLLLFVCIAEQNDKMDVNMKINGQPIEVKKAYNAVYPQAVERTYIGSYADISSLKPDTQYQIEVTLPELRQGQFQGLFFENIEAQYTQEIVF</sequence>
<dbReference type="Gene3D" id="3.20.20.70">
    <property type="entry name" value="Aldolase class I"/>
    <property type="match status" value="1"/>
</dbReference>
<comment type="caution">
    <text evidence="1">The sequence shown here is derived from an EMBL/GenBank/DDBJ whole genome shotgun (WGS) entry which is preliminary data.</text>
</comment>
<dbReference type="AlphaFoldDB" id="A0A0S7Y4P0"/>
<organism evidence="1 2">
    <name type="scientific">candidate division WOR-1 bacterium DG_54_3</name>
    <dbReference type="NCBI Taxonomy" id="1703775"/>
    <lineage>
        <taxon>Bacteria</taxon>
        <taxon>Bacillati</taxon>
        <taxon>Saganbacteria</taxon>
    </lineage>
</organism>
<gene>
    <name evidence="1" type="ORF">AMJ44_02905</name>
</gene>
<proteinExistence type="predicted"/>
<accession>A0A0S7Y4P0</accession>
<evidence type="ECO:0000313" key="1">
    <source>
        <dbReference type="EMBL" id="KPJ69672.1"/>
    </source>
</evidence>
<dbReference type="EMBL" id="LIZX01000017">
    <property type="protein sequence ID" value="KPJ69672.1"/>
    <property type="molecule type" value="Genomic_DNA"/>
</dbReference>
<reference evidence="1 2" key="1">
    <citation type="journal article" date="2015" name="Microbiome">
        <title>Genomic resolution of linkages in carbon, nitrogen, and sulfur cycling among widespread estuary sediment bacteria.</title>
        <authorList>
            <person name="Baker B.J."/>
            <person name="Lazar C.S."/>
            <person name="Teske A.P."/>
            <person name="Dick G.J."/>
        </authorList>
    </citation>
    <scope>NUCLEOTIDE SEQUENCE [LARGE SCALE GENOMIC DNA]</scope>
    <source>
        <strain evidence="1">DG_54_3</strain>
    </source>
</reference>